<feature type="compositionally biased region" description="Pro residues" evidence="1">
    <location>
        <begin position="12"/>
        <end position="24"/>
    </location>
</feature>
<gene>
    <name evidence="3" type="ORF">BCR38DRAFT_370643</name>
</gene>
<reference evidence="3 4" key="1">
    <citation type="submission" date="2016-07" db="EMBL/GenBank/DDBJ databases">
        <title>Pervasive Adenine N6-methylation of Active Genes in Fungi.</title>
        <authorList>
            <consortium name="DOE Joint Genome Institute"/>
            <person name="Mondo S.J."/>
            <person name="Dannebaum R.O."/>
            <person name="Kuo R.C."/>
            <person name="Labutti K."/>
            <person name="Haridas S."/>
            <person name="Kuo A."/>
            <person name="Salamov A."/>
            <person name="Ahrendt S.R."/>
            <person name="Lipzen A."/>
            <person name="Sullivan W."/>
            <person name="Andreopoulos W.B."/>
            <person name="Clum A."/>
            <person name="Lindquist E."/>
            <person name="Daum C."/>
            <person name="Ramamoorthy G.K."/>
            <person name="Gryganskyi A."/>
            <person name="Culley D."/>
            <person name="Magnuson J.K."/>
            <person name="James T.Y."/>
            <person name="O'Malley M.A."/>
            <person name="Stajich J.E."/>
            <person name="Spatafora J.W."/>
            <person name="Visel A."/>
            <person name="Grigoriev I.V."/>
        </authorList>
    </citation>
    <scope>NUCLEOTIDE SEQUENCE [LARGE SCALE GENOMIC DNA]</scope>
    <source>
        <strain evidence="3 4">CBS 129021</strain>
    </source>
</reference>
<feature type="domain" description="HTH APSES-type" evidence="2">
    <location>
        <begin position="107"/>
        <end position="225"/>
    </location>
</feature>
<dbReference type="PANTHER" id="PTHR43828:SF5">
    <property type="entry name" value="TRANSCRIPTIONAL REPRESSOR XBP1"/>
    <property type="match status" value="1"/>
</dbReference>
<proteinExistence type="predicted"/>
<sequence length="493" mass="54991">MLSVASLLNPAPSGPPLHRYPPSPASSSPTTSFADESAFFDRPMISKHNMAKDAAVFTKGKAKGVVNFYPYERLDEVSLREVRKYQVYPFGKIQEYCRHIPYNSGKKDFFEKTGRESFEVFQYILRVPGDETEYAVMWDYNVGLVRMTPFFKCCKYSKTTPAKMLNMNPGLKEITHSITGGSIMAQGYWMPYQCAKAICATFCHHIAGALIPVFGPDFPSLCTPPNAPEHGRMIIDHSIIIQSTRESELFRRQYSNMLTSAGSLSPKRNRRVFQSPYDDSRHHPRHRIRRTFVSSDSPYATDTDGDISPVTDRSASDRYLYSPAPSSAPPPHVRPSSGWTPANVLPLQYETPGPSTYLSAVPRFTSRSYPQSHTNPPHQSHPHPHTYPPPQLWRSKRPAEHIDPDYEYDAGESRTATGTNTTANSPVDDKPAEPSSMGPDKNAALLLMNLSVQDNVGMGSIKGRDAGAAISSETNSPVDRKFPRIKLLRANSL</sequence>
<dbReference type="GeneID" id="63773488"/>
<evidence type="ECO:0000259" key="2">
    <source>
        <dbReference type="PROSITE" id="PS51299"/>
    </source>
</evidence>
<evidence type="ECO:0000313" key="3">
    <source>
        <dbReference type="EMBL" id="ORY63074.1"/>
    </source>
</evidence>
<dbReference type="STRING" id="1141098.A0A1Y2DVB0"/>
<dbReference type="GO" id="GO:0000981">
    <property type="term" value="F:DNA-binding transcription factor activity, RNA polymerase II-specific"/>
    <property type="evidence" value="ECO:0007669"/>
    <property type="project" value="UniProtKB-ARBA"/>
</dbReference>
<comment type="caution">
    <text evidence="3">The sequence shown here is derived from an EMBL/GenBank/DDBJ whole genome shotgun (WGS) entry which is preliminary data.</text>
</comment>
<dbReference type="RefSeq" id="XP_040714731.1">
    <property type="nucleotide sequence ID" value="XM_040857276.1"/>
</dbReference>
<dbReference type="EMBL" id="MCFJ01000008">
    <property type="protein sequence ID" value="ORY63074.1"/>
    <property type="molecule type" value="Genomic_DNA"/>
</dbReference>
<dbReference type="PANTHER" id="PTHR43828">
    <property type="entry name" value="ASPARAGINASE"/>
    <property type="match status" value="1"/>
</dbReference>
<dbReference type="SUPFAM" id="SSF54616">
    <property type="entry name" value="DNA-binding domain of Mlu1-box binding protein MBP1"/>
    <property type="match status" value="1"/>
</dbReference>
<dbReference type="InParanoid" id="A0A1Y2DVB0"/>
<dbReference type="GO" id="GO:0003677">
    <property type="term" value="F:DNA binding"/>
    <property type="evidence" value="ECO:0007669"/>
    <property type="project" value="InterPro"/>
</dbReference>
<evidence type="ECO:0000256" key="1">
    <source>
        <dbReference type="SAM" id="MobiDB-lite"/>
    </source>
</evidence>
<dbReference type="InterPro" id="IPR036887">
    <property type="entry name" value="HTH_APSES_sf"/>
</dbReference>
<evidence type="ECO:0000313" key="4">
    <source>
        <dbReference type="Proteomes" id="UP000193689"/>
    </source>
</evidence>
<name>A0A1Y2DVB0_9PEZI</name>
<feature type="compositionally biased region" description="Polar residues" evidence="1">
    <location>
        <begin position="414"/>
        <end position="425"/>
    </location>
</feature>
<dbReference type="PROSITE" id="PS51299">
    <property type="entry name" value="HTH_APSES"/>
    <property type="match status" value="1"/>
</dbReference>
<dbReference type="InterPro" id="IPR051642">
    <property type="entry name" value="SWI6-like"/>
</dbReference>
<dbReference type="InterPro" id="IPR003163">
    <property type="entry name" value="Tscrpt_reg_HTH_APSES-type"/>
</dbReference>
<protein>
    <recommendedName>
        <fullName evidence="2">HTH APSES-type domain-containing protein</fullName>
    </recommendedName>
</protein>
<keyword evidence="4" id="KW-1185">Reference proteome</keyword>
<dbReference type="GO" id="GO:0033309">
    <property type="term" value="C:SBF transcription complex"/>
    <property type="evidence" value="ECO:0007669"/>
    <property type="project" value="TreeGrafter"/>
</dbReference>
<feature type="compositionally biased region" description="Polar residues" evidence="1">
    <location>
        <begin position="366"/>
        <end position="378"/>
    </location>
</feature>
<accession>A0A1Y2DVB0</accession>
<organism evidence="3 4">
    <name type="scientific">Pseudomassariella vexata</name>
    <dbReference type="NCBI Taxonomy" id="1141098"/>
    <lineage>
        <taxon>Eukaryota</taxon>
        <taxon>Fungi</taxon>
        <taxon>Dikarya</taxon>
        <taxon>Ascomycota</taxon>
        <taxon>Pezizomycotina</taxon>
        <taxon>Sordariomycetes</taxon>
        <taxon>Xylariomycetidae</taxon>
        <taxon>Amphisphaeriales</taxon>
        <taxon>Pseudomassariaceae</taxon>
        <taxon>Pseudomassariella</taxon>
    </lineage>
</organism>
<feature type="region of interest" description="Disordered" evidence="1">
    <location>
        <begin position="8"/>
        <end position="32"/>
    </location>
</feature>
<dbReference type="AlphaFoldDB" id="A0A1Y2DVB0"/>
<dbReference type="OrthoDB" id="5562739at2759"/>
<feature type="region of interest" description="Disordered" evidence="1">
    <location>
        <begin position="366"/>
        <end position="440"/>
    </location>
</feature>
<dbReference type="Gene3D" id="3.10.260.10">
    <property type="entry name" value="Transcription regulator HTH, APSES-type DNA-binding domain"/>
    <property type="match status" value="1"/>
</dbReference>
<dbReference type="Proteomes" id="UP000193689">
    <property type="component" value="Unassembled WGS sequence"/>
</dbReference>
<feature type="region of interest" description="Disordered" evidence="1">
    <location>
        <begin position="260"/>
        <end position="339"/>
    </location>
</feature>
<dbReference type="GO" id="GO:0030907">
    <property type="term" value="C:MBF transcription complex"/>
    <property type="evidence" value="ECO:0007669"/>
    <property type="project" value="TreeGrafter"/>
</dbReference>